<dbReference type="CDD" id="cd00063">
    <property type="entry name" value="FN3"/>
    <property type="match status" value="1"/>
</dbReference>
<dbReference type="Pfam" id="PF00041">
    <property type="entry name" value="fn3"/>
    <property type="match status" value="1"/>
</dbReference>
<gene>
    <name evidence="4" type="primary">IL12B</name>
    <name evidence="6" type="ORF">KC01_LOCUS5136</name>
</gene>
<keyword evidence="4" id="KW-0964">Secreted</keyword>
<keyword evidence="4" id="KW-0393">Immunoglobulin domain</keyword>
<dbReference type="Gene3D" id="2.60.40.10">
    <property type="entry name" value="Immunoglobulins"/>
    <property type="match status" value="2"/>
</dbReference>
<dbReference type="PRINTS" id="PR01928">
    <property type="entry name" value="INTRLEUKN12B"/>
</dbReference>
<organism evidence="6 7">
    <name type="scientific">Knipowitschia caucasica</name>
    <name type="common">Caucasian dwarf goby</name>
    <name type="synonym">Pomatoschistus caucasicus</name>
    <dbReference type="NCBI Taxonomy" id="637954"/>
    <lineage>
        <taxon>Eukaryota</taxon>
        <taxon>Metazoa</taxon>
        <taxon>Chordata</taxon>
        <taxon>Craniata</taxon>
        <taxon>Vertebrata</taxon>
        <taxon>Euteleostomi</taxon>
        <taxon>Actinopterygii</taxon>
        <taxon>Neopterygii</taxon>
        <taxon>Teleostei</taxon>
        <taxon>Neoteleostei</taxon>
        <taxon>Acanthomorphata</taxon>
        <taxon>Gobiaria</taxon>
        <taxon>Gobiiformes</taxon>
        <taxon>Gobioidei</taxon>
        <taxon>Gobiidae</taxon>
        <taxon>Gobiinae</taxon>
        <taxon>Knipowitschia</taxon>
    </lineage>
</organism>
<dbReference type="InterPro" id="IPR015528">
    <property type="entry name" value="IL-12_beta"/>
</dbReference>
<evidence type="ECO:0000313" key="6">
    <source>
        <dbReference type="EMBL" id="CAL1573186.1"/>
    </source>
</evidence>
<dbReference type="GO" id="GO:0005125">
    <property type="term" value="F:cytokine activity"/>
    <property type="evidence" value="ECO:0007669"/>
    <property type="project" value="UniProtKB-KW"/>
</dbReference>
<dbReference type="InterPro" id="IPR019482">
    <property type="entry name" value="IL-12_beta_cen-dom"/>
</dbReference>
<comment type="subcellular location">
    <subcellularLocation>
        <location evidence="4">Secreted</location>
    </subcellularLocation>
</comment>
<dbReference type="InterPro" id="IPR050676">
    <property type="entry name" value="IL-12"/>
</dbReference>
<dbReference type="InterPro" id="IPR013783">
    <property type="entry name" value="Ig-like_fold"/>
</dbReference>
<dbReference type="AlphaFoldDB" id="A0AAV2J9Q0"/>
<dbReference type="GO" id="GO:0005615">
    <property type="term" value="C:extracellular space"/>
    <property type="evidence" value="ECO:0007669"/>
    <property type="project" value="UniProtKB-KW"/>
</dbReference>
<dbReference type="InterPro" id="IPR036116">
    <property type="entry name" value="FN3_sf"/>
</dbReference>
<feature type="domain" description="Fibronectin type-III" evidence="5">
    <location>
        <begin position="194"/>
        <end position="291"/>
    </location>
</feature>
<dbReference type="Proteomes" id="UP001497482">
    <property type="component" value="Chromosome 11"/>
</dbReference>
<dbReference type="SUPFAM" id="SSF49265">
    <property type="entry name" value="Fibronectin type III"/>
    <property type="match status" value="2"/>
</dbReference>
<keyword evidence="7" id="KW-1185">Reference proteome</keyword>
<sequence length="294" mass="33583">MDNVVVLRVPDIYGSRVTVPISCGEAFRDEPVTWKRDGVFQPALQGNDIHVTVREWDGGDFSCHQSPEGPALNHTLLLVQLEPDNRTAILQPRGADRDYIHCSTPNYRGSFHCHWSKHHHRSGASVLMVKSHRNQEPVPCVVEPSGSEMCCEENNCPYKEEQHRISLTLYMKSASRLEAYTKAFYLRDIVTPGPPTNLHIITRSETSRAFGWNYPESWDKPCSYFSLLFQVKVVRSGGTCHSEEYVLEDATSQMVYVVNRAKKYVFCVRAQDKHTGGPWSEWSQCDVTRDRFIC</sequence>
<protein>
    <recommendedName>
        <fullName evidence="4">Interleukin-12 subunit beta</fullName>
        <shortName evidence="4">IL-12B</shortName>
    </recommendedName>
    <alternativeName>
        <fullName evidence="4">Cytotoxic lymphocyte maturation factor 40 kDa subunit</fullName>
    </alternativeName>
    <alternativeName>
        <fullName evidence="4">IL-12 subunit p40</fullName>
    </alternativeName>
</protein>
<dbReference type="EMBL" id="OZ035833">
    <property type="protein sequence ID" value="CAL1573186.1"/>
    <property type="molecule type" value="Genomic_DNA"/>
</dbReference>
<comment type="subunit">
    <text evidence="4">Heterodimer with IL12A; disulfide-linked. The heterodimer is known as interleukin IL-12.</text>
</comment>
<dbReference type="PANTHER" id="PTHR48485:SF4">
    <property type="entry name" value="INTERLEUKIN-12 SUBUNIT BETA"/>
    <property type="match status" value="1"/>
</dbReference>
<accession>A0AAV2J9Q0</accession>
<reference evidence="6 7" key="1">
    <citation type="submission" date="2024-04" db="EMBL/GenBank/DDBJ databases">
        <authorList>
            <person name="Waldvogel A.-M."/>
            <person name="Schoenle A."/>
        </authorList>
    </citation>
    <scope>NUCLEOTIDE SEQUENCE [LARGE SCALE GENOMIC DNA]</scope>
</reference>
<evidence type="ECO:0000259" key="5">
    <source>
        <dbReference type="PROSITE" id="PS50853"/>
    </source>
</evidence>
<proteinExistence type="inferred from homology"/>
<evidence type="ECO:0000256" key="4">
    <source>
        <dbReference type="RuleBase" id="RU281113"/>
    </source>
</evidence>
<keyword evidence="1" id="KW-0732">Signal</keyword>
<keyword evidence="4" id="KW-0202">Cytokine</keyword>
<dbReference type="InterPro" id="IPR003961">
    <property type="entry name" value="FN3_dom"/>
</dbReference>
<dbReference type="PROSITE" id="PS50853">
    <property type="entry name" value="FN3"/>
    <property type="match status" value="1"/>
</dbReference>
<evidence type="ECO:0000256" key="2">
    <source>
        <dbReference type="ARBA" id="ARBA00023157"/>
    </source>
</evidence>
<name>A0AAV2J9Q0_KNICA</name>
<keyword evidence="2" id="KW-1015">Disulfide bond</keyword>
<evidence type="ECO:0000313" key="7">
    <source>
        <dbReference type="Proteomes" id="UP001497482"/>
    </source>
</evidence>
<dbReference type="Pfam" id="PF10420">
    <property type="entry name" value="IL12p40_C"/>
    <property type="match status" value="1"/>
</dbReference>
<dbReference type="GO" id="GO:0004896">
    <property type="term" value="F:cytokine receptor activity"/>
    <property type="evidence" value="ECO:0007669"/>
    <property type="project" value="UniProtKB-UniRule"/>
</dbReference>
<dbReference type="PANTHER" id="PTHR48485">
    <property type="entry name" value="INTERLEUKIN-12 SUBUNIT BETA-RELATED"/>
    <property type="match status" value="1"/>
</dbReference>
<keyword evidence="3 4" id="KW-0325">Glycoprotein</keyword>
<evidence type="ECO:0000256" key="3">
    <source>
        <dbReference type="ARBA" id="ARBA00023180"/>
    </source>
</evidence>
<comment type="similarity">
    <text evidence="4">Belongs to the IL-12B family.</text>
</comment>
<evidence type="ECO:0000256" key="1">
    <source>
        <dbReference type="ARBA" id="ARBA00022729"/>
    </source>
</evidence>